<protein>
    <submittedName>
        <fullName evidence="3">Uncharacterized protein</fullName>
    </submittedName>
</protein>
<evidence type="ECO:0000256" key="1">
    <source>
        <dbReference type="SAM" id="MobiDB-lite"/>
    </source>
</evidence>
<feature type="chain" id="PRO_5046909413" evidence="2">
    <location>
        <begin position="27"/>
        <end position="124"/>
    </location>
</feature>
<feature type="signal peptide" evidence="2">
    <location>
        <begin position="1"/>
        <end position="26"/>
    </location>
</feature>
<feature type="compositionally biased region" description="Basic and acidic residues" evidence="1">
    <location>
        <begin position="32"/>
        <end position="88"/>
    </location>
</feature>
<feature type="region of interest" description="Disordered" evidence="1">
    <location>
        <begin position="32"/>
        <end position="124"/>
    </location>
</feature>
<keyword evidence="2" id="KW-0732">Signal</keyword>
<dbReference type="Proteomes" id="UP001589887">
    <property type="component" value="Unassembled WGS sequence"/>
</dbReference>
<proteinExistence type="predicted"/>
<dbReference type="EMBL" id="JBHMQV010000009">
    <property type="protein sequence ID" value="MFC0844488.1"/>
    <property type="molecule type" value="Genomic_DNA"/>
</dbReference>
<dbReference type="RefSeq" id="WP_394318762.1">
    <property type="nucleotide sequence ID" value="NZ_JBHMQV010000009.1"/>
</dbReference>
<evidence type="ECO:0000313" key="4">
    <source>
        <dbReference type="Proteomes" id="UP001589887"/>
    </source>
</evidence>
<sequence>MRLRTTITASVLTIGIVFGGASTALAHDHDDHCRKDSYGRDHDRDHGRDYGRDHGGKYGHDYGRDHDRGYGRDHDDKYGRGHGEDGGYKKSCHTAAGSNASKGSFYEHDCDSSGWSKKGHHETY</sequence>
<organism evidence="3 4">
    <name type="scientific">Streptomyces noboritoensis</name>
    <dbReference type="NCBI Taxonomy" id="67337"/>
    <lineage>
        <taxon>Bacteria</taxon>
        <taxon>Bacillati</taxon>
        <taxon>Actinomycetota</taxon>
        <taxon>Actinomycetes</taxon>
        <taxon>Kitasatosporales</taxon>
        <taxon>Streptomycetaceae</taxon>
        <taxon>Streptomyces</taxon>
    </lineage>
</organism>
<gene>
    <name evidence="3" type="ORF">ACFH04_12345</name>
</gene>
<evidence type="ECO:0000313" key="3">
    <source>
        <dbReference type="EMBL" id="MFC0844488.1"/>
    </source>
</evidence>
<keyword evidence="4" id="KW-1185">Reference proteome</keyword>
<reference evidence="3 4" key="1">
    <citation type="submission" date="2024-09" db="EMBL/GenBank/DDBJ databases">
        <authorList>
            <person name="Sun Q."/>
            <person name="Mori K."/>
        </authorList>
    </citation>
    <scope>NUCLEOTIDE SEQUENCE [LARGE SCALE GENOMIC DNA]</scope>
    <source>
        <strain evidence="3 4">JCM 4557</strain>
    </source>
</reference>
<accession>A0ABV6TFC4</accession>
<comment type="caution">
    <text evidence="3">The sequence shown here is derived from an EMBL/GenBank/DDBJ whole genome shotgun (WGS) entry which is preliminary data.</text>
</comment>
<name>A0ABV6TFC4_9ACTN</name>
<evidence type="ECO:0000256" key="2">
    <source>
        <dbReference type="SAM" id="SignalP"/>
    </source>
</evidence>